<organism evidence="5 6">
    <name type="scientific">Candida maltosa (strain Xu316)</name>
    <name type="common">Yeast</name>
    <dbReference type="NCBI Taxonomy" id="1245528"/>
    <lineage>
        <taxon>Eukaryota</taxon>
        <taxon>Fungi</taxon>
        <taxon>Dikarya</taxon>
        <taxon>Ascomycota</taxon>
        <taxon>Saccharomycotina</taxon>
        <taxon>Pichiomycetes</taxon>
        <taxon>Debaryomycetaceae</taxon>
        <taxon>Candida/Lodderomyces clade</taxon>
        <taxon>Candida</taxon>
    </lineage>
</organism>
<keyword evidence="3" id="KW-1133">Transmembrane helix</keyword>
<dbReference type="PANTHER" id="PTHR31011:SF2">
    <property type="entry name" value="PROTEIN STB2-RELATED"/>
    <property type="match status" value="1"/>
</dbReference>
<dbReference type="InterPro" id="IPR059025">
    <property type="entry name" value="STB6_N"/>
</dbReference>
<evidence type="ECO:0000256" key="2">
    <source>
        <dbReference type="SAM" id="MobiDB-lite"/>
    </source>
</evidence>
<dbReference type="GO" id="GO:0070822">
    <property type="term" value="C:Sin3-type complex"/>
    <property type="evidence" value="ECO:0007669"/>
    <property type="project" value="TreeGrafter"/>
</dbReference>
<feature type="compositionally biased region" description="Basic residues" evidence="2">
    <location>
        <begin position="551"/>
        <end position="565"/>
    </location>
</feature>
<reference evidence="5 6" key="1">
    <citation type="submission" date="2013-02" db="EMBL/GenBank/DDBJ databases">
        <title>Genome sequence of Candida maltosa Xu316, a potential industrial strain for xylitol and ethanol production.</title>
        <authorList>
            <person name="Yu J."/>
            <person name="Wang Q."/>
            <person name="Geng X."/>
            <person name="Bao W."/>
            <person name="He P."/>
            <person name="Cai J."/>
        </authorList>
    </citation>
    <scope>NUCLEOTIDE SEQUENCE [LARGE SCALE GENOMIC DNA]</scope>
    <source>
        <strain evidence="6">Xu316</strain>
    </source>
</reference>
<feature type="domain" description="STB6-like N-terminal" evidence="4">
    <location>
        <begin position="51"/>
        <end position="233"/>
    </location>
</feature>
<feature type="region of interest" description="Disordered" evidence="2">
    <location>
        <begin position="541"/>
        <end position="565"/>
    </location>
</feature>
<feature type="coiled-coil region" evidence="1">
    <location>
        <begin position="854"/>
        <end position="881"/>
    </location>
</feature>
<proteinExistence type="predicted"/>
<keyword evidence="6" id="KW-1185">Reference proteome</keyword>
<keyword evidence="3" id="KW-0472">Membrane</keyword>
<feature type="compositionally biased region" description="Polar residues" evidence="2">
    <location>
        <begin position="1"/>
        <end position="24"/>
    </location>
</feature>
<evidence type="ECO:0000256" key="1">
    <source>
        <dbReference type="SAM" id="Coils"/>
    </source>
</evidence>
<evidence type="ECO:0000256" key="3">
    <source>
        <dbReference type="SAM" id="Phobius"/>
    </source>
</evidence>
<evidence type="ECO:0000313" key="6">
    <source>
        <dbReference type="Proteomes" id="UP000011777"/>
    </source>
</evidence>
<dbReference type="AlphaFoldDB" id="M3K537"/>
<sequence>MSSPTAFPYSNSPNVYTGSKSSQHLPPRNGSVASSSANLQPHFSNPNDFITYIIPDFNAVKYFQKEFIASNEFHVIEESEATGFEIYLVEQWVNDRNVGSLITTFTGNESSKVSVIRFTIIKKPAKYYPLRFQEYLNELIQNHSRMKRMEKERPKNIHSRTSSAGEVLTMSKITSTSLPPIKRENSAGDYTSEVCFVTNLTSLPSTLNLIPIPTGDVRLVESAFYINSNLKKLNCTGRSLSMITNKISDASEDKFRQMYKIYNPKVPVTFAVKELVNIIQTCLFYFDLLDARYCDGLLCAKTEEALMNWWNLIGLPHFNVKPNPVNGILPARTVAAVISLILSIRMRIQILGSSDVPKDPLDFENFMIAIGQFQRQFKLDKTRKLDMETLNKMFTVTNARLLPEKNTNYFYSSAYNDSADFDPKEYDLVAPTNTSKAPSVSTTPQKRKYGKEFKKLTNVMKYSVSNSSNKDLDDMPVPPKASSGRIRNKIAKFADNVSPLDVETLDLEYLVKNNLTGKTLFRLFYGVQSGHGFVYNDKLPEHPNEKSNHSTPHHPHLHFQKHRSGRSFVDDASSKQYAFESLRDKIAQTQEVMIQSDPSKYTRGFSRMKLGLQGRKNLLTDFKPENSNTNTLMVTGDNGSTKAIETSEMVDSFLQISADNVSCSESLTSNTNSIPPQCSNTESDFKHPISKFKHNLNRRNSYPFLFDQHEENLNTLVISKNDTDIITTRIDRLTKRRAFSFSNVEDTILLRSVPNIGTMTKFSQSYLENIHGLMKYQDLRMYHLKTEKKVQSRVTNASLDKSYQMMNLELIKLKNLKSQMTTNKTRILDEGLKEDLNHNMKLLTTTIDRLFYETRIVTKRINELEENLKLYEMKLNDDCNRRIKELIDNVLRSNQFKEVYDDLEERKEIAFKLTGDKNYFDNKVEVKPIGLLRMIITFFYELLLCLFQLFHFNRDNMNLDRIRESWAKLDPNRSIIKTAYSYIGREPSKDSVASADPN</sequence>
<keyword evidence="3" id="KW-0812">Transmembrane</keyword>
<keyword evidence="1" id="KW-0175">Coiled coil</keyword>
<dbReference type="OMA" id="PKDPFDF"/>
<dbReference type="PANTHER" id="PTHR31011">
    <property type="entry name" value="PROTEIN STB2-RELATED"/>
    <property type="match status" value="1"/>
</dbReference>
<comment type="caution">
    <text evidence="5">The sequence shown here is derived from an EMBL/GenBank/DDBJ whole genome shotgun (WGS) entry which is preliminary data.</text>
</comment>
<dbReference type="EMBL" id="AOGT01000283">
    <property type="protein sequence ID" value="EMG50390.1"/>
    <property type="molecule type" value="Genomic_DNA"/>
</dbReference>
<accession>M3K537</accession>
<evidence type="ECO:0000313" key="5">
    <source>
        <dbReference type="EMBL" id="EMG50390.1"/>
    </source>
</evidence>
<dbReference type="Pfam" id="PF25995">
    <property type="entry name" value="STB6_N"/>
    <property type="match status" value="1"/>
</dbReference>
<dbReference type="STRING" id="1245528.M3K537"/>
<name>M3K537_CANMX</name>
<dbReference type="Proteomes" id="UP000011777">
    <property type="component" value="Unassembled WGS sequence"/>
</dbReference>
<feature type="region of interest" description="Disordered" evidence="2">
    <location>
        <begin position="1"/>
        <end position="37"/>
    </location>
</feature>
<protein>
    <recommendedName>
        <fullName evidence="4">STB6-like N-terminal domain-containing protein</fullName>
    </recommendedName>
</protein>
<dbReference type="OrthoDB" id="19806at2759"/>
<dbReference type="InterPro" id="IPR038919">
    <property type="entry name" value="STB2/STB2"/>
</dbReference>
<feature type="transmembrane region" description="Helical" evidence="3">
    <location>
        <begin position="931"/>
        <end position="952"/>
    </location>
</feature>
<gene>
    <name evidence="5" type="ORF">G210_4570</name>
</gene>
<dbReference type="eggNOG" id="ENOG502QT8Q">
    <property type="taxonomic scope" value="Eukaryota"/>
</dbReference>
<evidence type="ECO:0000259" key="4">
    <source>
        <dbReference type="Pfam" id="PF25995"/>
    </source>
</evidence>
<dbReference type="HOGENOM" id="CLU_323371_0_0_1"/>